<dbReference type="SUPFAM" id="SSF48295">
    <property type="entry name" value="TrpR-like"/>
    <property type="match status" value="1"/>
</dbReference>
<accession>A0A2I1P9F4</accession>
<evidence type="ECO:0000313" key="2">
    <source>
        <dbReference type="Proteomes" id="UP000234206"/>
    </source>
</evidence>
<dbReference type="Pfam" id="PF01371">
    <property type="entry name" value="Trp_repressor"/>
    <property type="match status" value="1"/>
</dbReference>
<proteinExistence type="predicted"/>
<gene>
    <name evidence="1" type="ORF">CYJ76_08840</name>
</gene>
<comment type="caution">
    <text evidence="1">The sequence shown here is derived from an EMBL/GenBank/DDBJ whole genome shotgun (WGS) entry which is preliminary data.</text>
</comment>
<dbReference type="Gene3D" id="1.10.1270.10">
    <property type="entry name" value="TrpR-like"/>
    <property type="match status" value="1"/>
</dbReference>
<dbReference type="EMBL" id="PKIZ01000016">
    <property type="protein sequence ID" value="PKZ41266.1"/>
    <property type="molecule type" value="Genomic_DNA"/>
</dbReference>
<dbReference type="NCBIfam" id="TIGR02531">
    <property type="entry name" value="yecD_yerC"/>
    <property type="match status" value="1"/>
</dbReference>
<dbReference type="PIRSF" id="PIRSF012508">
    <property type="entry name" value="YerC"/>
    <property type="match status" value="1"/>
</dbReference>
<dbReference type="PANTHER" id="PTHR40080:SF1">
    <property type="entry name" value="TRPR-LIKE PROTEIN YERC_YECD"/>
    <property type="match status" value="1"/>
</dbReference>
<organism evidence="1 2">
    <name type="scientific">Kytococcus schroeteri</name>
    <dbReference type="NCBI Taxonomy" id="138300"/>
    <lineage>
        <taxon>Bacteria</taxon>
        <taxon>Bacillati</taxon>
        <taxon>Actinomycetota</taxon>
        <taxon>Actinomycetes</taxon>
        <taxon>Micrococcales</taxon>
        <taxon>Kytococcaceae</taxon>
        <taxon>Kytococcus</taxon>
    </lineage>
</organism>
<dbReference type="InterPro" id="IPR000831">
    <property type="entry name" value="Trp_repress"/>
</dbReference>
<dbReference type="GO" id="GO:0043565">
    <property type="term" value="F:sequence-specific DNA binding"/>
    <property type="evidence" value="ECO:0007669"/>
    <property type="project" value="InterPro"/>
</dbReference>
<keyword evidence="1" id="KW-0238">DNA-binding</keyword>
<dbReference type="InterPro" id="IPR038116">
    <property type="entry name" value="TrpR-like_sf"/>
</dbReference>
<dbReference type="AlphaFoldDB" id="A0A2I1P9F4"/>
<evidence type="ECO:0000313" key="1">
    <source>
        <dbReference type="EMBL" id="PKZ41266.1"/>
    </source>
</evidence>
<dbReference type="RefSeq" id="WP_070705322.1">
    <property type="nucleotide sequence ID" value="NZ_PKIZ01000016.1"/>
</dbReference>
<dbReference type="InterPro" id="IPR010921">
    <property type="entry name" value="Trp_repressor/repl_initiator"/>
</dbReference>
<dbReference type="OrthoDB" id="2621539at2"/>
<name>A0A2I1P9F4_9MICO</name>
<sequence>MKRRDTPRSRTVAEVRAELVAVLASMQDPAEVDALLTDLCTPAEVEALTDRWAVVPQLAEGRSYRAIHEDTGVSVTTVGRVARCLEDGAGGYRAALRHLDGPASA</sequence>
<dbReference type="GO" id="GO:0003700">
    <property type="term" value="F:DNA-binding transcription factor activity"/>
    <property type="evidence" value="ECO:0007669"/>
    <property type="project" value="InterPro"/>
</dbReference>
<keyword evidence="2" id="KW-1185">Reference proteome</keyword>
<dbReference type="Proteomes" id="UP000234206">
    <property type="component" value="Unassembled WGS sequence"/>
</dbReference>
<reference evidence="1 2" key="1">
    <citation type="submission" date="2017-12" db="EMBL/GenBank/DDBJ databases">
        <title>Phylogenetic diversity of female urinary microbiome.</title>
        <authorList>
            <person name="Thomas-White K."/>
            <person name="Wolfe A.J."/>
        </authorList>
    </citation>
    <scope>NUCLEOTIDE SEQUENCE [LARGE SCALE GENOMIC DNA]</scope>
    <source>
        <strain evidence="1 2">UMB1298</strain>
    </source>
</reference>
<dbReference type="InterPro" id="IPR013368">
    <property type="entry name" value="YecD_YerC"/>
</dbReference>
<dbReference type="PANTHER" id="PTHR40080">
    <property type="entry name" value="LMO1763 PROTEIN"/>
    <property type="match status" value="1"/>
</dbReference>
<protein>
    <submittedName>
        <fullName evidence="1">DNA-binding transcriptional regulator</fullName>
    </submittedName>
</protein>